<accession>A0A517XRD8</accession>
<evidence type="ECO:0000313" key="4">
    <source>
        <dbReference type="Proteomes" id="UP000319576"/>
    </source>
</evidence>
<feature type="chain" id="PRO_5022231937" description="Beta-galactosidase trimerisation domain-containing protein" evidence="2">
    <location>
        <begin position="21"/>
        <end position="605"/>
    </location>
</feature>
<evidence type="ECO:0000313" key="3">
    <source>
        <dbReference type="EMBL" id="QDU20077.1"/>
    </source>
</evidence>
<dbReference type="EMBL" id="CP036273">
    <property type="protein sequence ID" value="QDU20077.1"/>
    <property type="molecule type" value="Genomic_DNA"/>
</dbReference>
<organism evidence="3 4">
    <name type="scientific">Urbifossiella limnaea</name>
    <dbReference type="NCBI Taxonomy" id="2528023"/>
    <lineage>
        <taxon>Bacteria</taxon>
        <taxon>Pseudomonadati</taxon>
        <taxon>Planctomycetota</taxon>
        <taxon>Planctomycetia</taxon>
        <taxon>Gemmatales</taxon>
        <taxon>Gemmataceae</taxon>
        <taxon>Urbifossiella</taxon>
    </lineage>
</organism>
<dbReference type="RefSeq" id="WP_145237026.1">
    <property type="nucleotide sequence ID" value="NZ_CP036273.1"/>
</dbReference>
<keyword evidence="4" id="KW-1185">Reference proteome</keyword>
<dbReference type="Proteomes" id="UP000319576">
    <property type="component" value="Chromosome"/>
</dbReference>
<evidence type="ECO:0000256" key="1">
    <source>
        <dbReference type="SAM" id="MobiDB-lite"/>
    </source>
</evidence>
<keyword evidence="2" id="KW-0732">Signal</keyword>
<feature type="region of interest" description="Disordered" evidence="1">
    <location>
        <begin position="525"/>
        <end position="544"/>
    </location>
</feature>
<dbReference type="KEGG" id="uli:ETAA1_20200"/>
<evidence type="ECO:0000256" key="2">
    <source>
        <dbReference type="SAM" id="SignalP"/>
    </source>
</evidence>
<reference evidence="3 4" key="1">
    <citation type="submission" date="2019-02" db="EMBL/GenBank/DDBJ databases">
        <title>Deep-cultivation of Planctomycetes and their phenomic and genomic characterization uncovers novel biology.</title>
        <authorList>
            <person name="Wiegand S."/>
            <person name="Jogler M."/>
            <person name="Boedeker C."/>
            <person name="Pinto D."/>
            <person name="Vollmers J."/>
            <person name="Rivas-Marin E."/>
            <person name="Kohn T."/>
            <person name="Peeters S.H."/>
            <person name="Heuer A."/>
            <person name="Rast P."/>
            <person name="Oberbeckmann S."/>
            <person name="Bunk B."/>
            <person name="Jeske O."/>
            <person name="Meyerdierks A."/>
            <person name="Storesund J.E."/>
            <person name="Kallscheuer N."/>
            <person name="Luecker S."/>
            <person name="Lage O.M."/>
            <person name="Pohl T."/>
            <person name="Merkel B.J."/>
            <person name="Hornburger P."/>
            <person name="Mueller R.-W."/>
            <person name="Bruemmer F."/>
            <person name="Labrenz M."/>
            <person name="Spormann A.M."/>
            <person name="Op den Camp H."/>
            <person name="Overmann J."/>
            <person name="Amann R."/>
            <person name="Jetten M.S.M."/>
            <person name="Mascher T."/>
            <person name="Medema M.H."/>
            <person name="Devos D.P."/>
            <person name="Kaster A.-K."/>
            <person name="Ovreas L."/>
            <person name="Rohde M."/>
            <person name="Galperin M.Y."/>
            <person name="Jogler C."/>
        </authorList>
    </citation>
    <scope>NUCLEOTIDE SEQUENCE [LARGE SCALE GENOMIC DNA]</scope>
    <source>
        <strain evidence="3 4">ETA_A1</strain>
    </source>
</reference>
<protein>
    <recommendedName>
        <fullName evidence="5">Beta-galactosidase trimerisation domain-containing protein</fullName>
    </recommendedName>
</protein>
<sequence precursor="true">MRPLFAVLLLTSFASPVVVADPPAPRAEFTRLIAHWDAYGDDDYLAFVAEARPEVCQLGFYGGHFYSLVHTPDYKGYPAHFPVRGVAECGKWFEQRNAAVHKLGAKVVGHFNVTFLVGEPDGKDGPKGFFKFYRDLWDEKEFGPKPVADPLQLLARNADGTPMASKQYSIGGMREYTACLNNPHWRTVLKAWTKRAAERGVDGLIANYFYRHNCLCDHCQTGFRGYLAERHTPAALKQFGIDDIKTHKFPEIVGWHDPKESTPLRREMLRWSQISQKAAFDEVFVRYAKGLKPGFLVAQWNHLGDFGQISGDERCLLPKEVWGKDEDYLWYSTGGAANFTDLAAGVLGEGTLQARYIRGAFDDKPFTLGKYEATRTRVAIAELAANGGAPMGFYARHKDPEARKELVHYYRFMAANDSAFKGNRPHAEAVLLFPRSKVHQGDVASVEAFKTAGRDLLDRHVLFDVLPDDLATPERVRGYRAVVDSARGIELPTGLSTFAAPKTVRVSANVSASGKELTLHFVNYDRDEPKEKRSPGGGIKDEKPRAVDGVKADVVLPAGARVTAVRVVTPEGEPVAVPFEARDGRLRFAVPRFLVYAVARVELAK</sequence>
<evidence type="ECO:0008006" key="5">
    <source>
        <dbReference type="Google" id="ProtNLM"/>
    </source>
</evidence>
<name>A0A517XRD8_9BACT</name>
<feature type="signal peptide" evidence="2">
    <location>
        <begin position="1"/>
        <end position="20"/>
    </location>
</feature>
<gene>
    <name evidence="3" type="ORF">ETAA1_20200</name>
</gene>
<dbReference type="AlphaFoldDB" id="A0A517XRD8"/>
<proteinExistence type="predicted"/>
<dbReference type="Gene3D" id="3.20.20.80">
    <property type="entry name" value="Glycosidases"/>
    <property type="match status" value="1"/>
</dbReference>
<dbReference type="OrthoDB" id="233999at2"/>